<keyword evidence="4 6" id="KW-1133">Transmembrane helix</keyword>
<dbReference type="PANTHER" id="PTHR11206">
    <property type="entry name" value="MULTIDRUG RESISTANCE PROTEIN"/>
    <property type="match status" value="1"/>
</dbReference>
<dbReference type="NCBIfam" id="TIGR00797">
    <property type="entry name" value="matE"/>
    <property type="match status" value="1"/>
</dbReference>
<accession>A0AAV0KWS3</accession>
<evidence type="ECO:0000256" key="5">
    <source>
        <dbReference type="ARBA" id="ARBA00023136"/>
    </source>
</evidence>
<dbReference type="GO" id="GO:0042910">
    <property type="term" value="F:xenobiotic transmembrane transporter activity"/>
    <property type="evidence" value="ECO:0007669"/>
    <property type="project" value="InterPro"/>
</dbReference>
<dbReference type="AlphaFoldDB" id="A0AAV0KWS3"/>
<dbReference type="EMBL" id="CAMGYJ010000005">
    <property type="protein sequence ID" value="CAI0425444.1"/>
    <property type="molecule type" value="Genomic_DNA"/>
</dbReference>
<dbReference type="InterPro" id="IPR002528">
    <property type="entry name" value="MATE_fam"/>
</dbReference>
<feature type="transmembrane region" description="Helical" evidence="6">
    <location>
        <begin position="261"/>
        <end position="285"/>
    </location>
</feature>
<dbReference type="GO" id="GO:1990961">
    <property type="term" value="P:xenobiotic detoxification by transmembrane export across the plasma membrane"/>
    <property type="evidence" value="ECO:0007669"/>
    <property type="project" value="InterPro"/>
</dbReference>
<feature type="transmembrane region" description="Helical" evidence="6">
    <location>
        <begin position="467"/>
        <end position="488"/>
    </location>
</feature>
<dbReference type="GO" id="GO:0016020">
    <property type="term" value="C:membrane"/>
    <property type="evidence" value="ECO:0007669"/>
    <property type="project" value="UniProtKB-SubCell"/>
</dbReference>
<evidence type="ECO:0000256" key="3">
    <source>
        <dbReference type="ARBA" id="ARBA00022692"/>
    </source>
</evidence>
<feature type="transmembrane region" description="Helical" evidence="6">
    <location>
        <begin position="215"/>
        <end position="240"/>
    </location>
</feature>
<feature type="transmembrane region" description="Helical" evidence="6">
    <location>
        <begin position="338"/>
        <end position="361"/>
    </location>
</feature>
<gene>
    <name evidence="8" type="ORF">LITE_LOCUS20399</name>
</gene>
<feature type="transmembrane region" description="Helical" evidence="6">
    <location>
        <begin position="189"/>
        <end position="209"/>
    </location>
</feature>
<evidence type="ECO:0000313" key="9">
    <source>
        <dbReference type="Proteomes" id="UP001154282"/>
    </source>
</evidence>
<evidence type="ECO:0000256" key="4">
    <source>
        <dbReference type="ARBA" id="ARBA00022989"/>
    </source>
</evidence>
<dbReference type="Proteomes" id="UP001154282">
    <property type="component" value="Unassembled WGS sequence"/>
</dbReference>
<dbReference type="CDD" id="cd13132">
    <property type="entry name" value="MATE_eukaryotic"/>
    <property type="match status" value="1"/>
</dbReference>
<feature type="region of interest" description="Disordered" evidence="7">
    <location>
        <begin position="1"/>
        <end position="29"/>
    </location>
</feature>
<comment type="caution">
    <text evidence="8">The sequence shown here is derived from an EMBL/GenBank/DDBJ whole genome shotgun (WGS) entry which is preliminary data.</text>
</comment>
<dbReference type="GO" id="GO:0015297">
    <property type="term" value="F:antiporter activity"/>
    <property type="evidence" value="ECO:0007669"/>
    <property type="project" value="InterPro"/>
</dbReference>
<comment type="subcellular location">
    <subcellularLocation>
        <location evidence="1">Membrane</location>
        <topology evidence="1">Multi-pass membrane protein</topology>
    </subcellularLocation>
</comment>
<proteinExistence type="inferred from homology"/>
<evidence type="ECO:0000256" key="2">
    <source>
        <dbReference type="ARBA" id="ARBA00010199"/>
    </source>
</evidence>
<feature type="transmembrane region" description="Helical" evidence="6">
    <location>
        <begin position="123"/>
        <end position="140"/>
    </location>
</feature>
<sequence length="512" mass="54872">MEAPLLQSRGTNHGRKEGNDDDNKEFDSSVLGDFGNESRTLWKIAGPAIFTSISQYSLGALTQTFTGFVGELELAAVSVENSVVAGLAFGVMLGMGSALETLCGQAYGAGQIRMLGIYMQRSWVILLTTACLLVPVYIWSPPILTFFGETSEISNAAGEFAIWMLPQLFAYALNFPIQKFLQAQSKVMVMAWISAVVLVLHTFFSWLLILKLGWGLVGAALVLNASWCIIVVAQLGYIFITGSDGAWNGFSWLAFSDLWGFVKLSLASAVMLCLEFWYLMVLVVITGRLPNPLIPVDAISICMNLNGWDAMIAIGFNAAISVRVSNELGAGNARAAKVSVVVVSATSVAIGVVCMIVVFATRGSFPELFTSSAAVAQETRRLAGLLAFTVLLNSLQPVLSGKKFGSRSHCWILHLTDCLSFFCRVGVAIGAGWQSLVAYINIGCYYIVGLPAGILLGFTFGFGVEGIWTGMIAGIVLQTIILVVITAITDWESEAALAEGRVKKWGGSSGSH</sequence>
<feature type="transmembrane region" description="Helical" evidence="6">
    <location>
        <begin position="439"/>
        <end position="460"/>
    </location>
</feature>
<protein>
    <recommendedName>
        <fullName evidence="6">Protein DETOXIFICATION</fullName>
    </recommendedName>
    <alternativeName>
        <fullName evidence="6">Multidrug and toxic compound extrusion protein</fullName>
    </alternativeName>
</protein>
<dbReference type="Pfam" id="PF01554">
    <property type="entry name" value="MatE"/>
    <property type="match status" value="2"/>
</dbReference>
<feature type="transmembrane region" description="Helical" evidence="6">
    <location>
        <begin position="411"/>
        <end position="433"/>
    </location>
</feature>
<keyword evidence="5 6" id="KW-0472">Membrane</keyword>
<evidence type="ECO:0000256" key="7">
    <source>
        <dbReference type="SAM" id="MobiDB-lite"/>
    </source>
</evidence>
<organism evidence="8 9">
    <name type="scientific">Linum tenue</name>
    <dbReference type="NCBI Taxonomy" id="586396"/>
    <lineage>
        <taxon>Eukaryota</taxon>
        <taxon>Viridiplantae</taxon>
        <taxon>Streptophyta</taxon>
        <taxon>Embryophyta</taxon>
        <taxon>Tracheophyta</taxon>
        <taxon>Spermatophyta</taxon>
        <taxon>Magnoliopsida</taxon>
        <taxon>eudicotyledons</taxon>
        <taxon>Gunneridae</taxon>
        <taxon>Pentapetalae</taxon>
        <taxon>rosids</taxon>
        <taxon>fabids</taxon>
        <taxon>Malpighiales</taxon>
        <taxon>Linaceae</taxon>
        <taxon>Linum</taxon>
    </lineage>
</organism>
<keyword evidence="9" id="KW-1185">Reference proteome</keyword>
<comment type="caution">
    <text evidence="6">Lacks conserved residue(s) required for the propagation of feature annotation.</text>
</comment>
<evidence type="ECO:0000256" key="1">
    <source>
        <dbReference type="ARBA" id="ARBA00004141"/>
    </source>
</evidence>
<name>A0AAV0KWS3_9ROSI</name>
<dbReference type="InterPro" id="IPR045069">
    <property type="entry name" value="MATE_euk"/>
</dbReference>
<comment type="similarity">
    <text evidence="2 6">Belongs to the multi antimicrobial extrusion (MATE) (TC 2.A.66.1) family.</text>
</comment>
<keyword evidence="3 6" id="KW-0812">Transmembrane</keyword>
<reference evidence="8" key="1">
    <citation type="submission" date="2022-08" db="EMBL/GenBank/DDBJ databases">
        <authorList>
            <person name="Gutierrez-Valencia J."/>
        </authorList>
    </citation>
    <scope>NUCLEOTIDE SEQUENCE</scope>
</reference>
<evidence type="ECO:0000313" key="8">
    <source>
        <dbReference type="EMBL" id="CAI0425444.1"/>
    </source>
</evidence>
<evidence type="ECO:0000256" key="6">
    <source>
        <dbReference type="RuleBase" id="RU004914"/>
    </source>
</evidence>